<accession>A0ABV5D1K7</accession>
<name>A0ABV5D1K7_9ACTN</name>
<dbReference type="Proteomes" id="UP001582793">
    <property type="component" value="Unassembled WGS sequence"/>
</dbReference>
<reference evidence="2 3" key="1">
    <citation type="submission" date="2024-04" db="EMBL/GenBank/DDBJ databases">
        <title>Polymorphospora sp. isolated from Baiyangdian Lake in Xiong'an New Area.</title>
        <authorList>
            <person name="Zhang X."/>
            <person name="Liu J."/>
        </authorList>
    </citation>
    <scope>NUCLEOTIDE SEQUENCE [LARGE SCALE GENOMIC DNA]</scope>
    <source>
        <strain evidence="2 3">2-325</strain>
    </source>
</reference>
<evidence type="ECO:0000313" key="2">
    <source>
        <dbReference type="EMBL" id="MFB6398154.1"/>
    </source>
</evidence>
<organism evidence="2 3">
    <name type="scientific">Polymorphospora lycopeni</name>
    <dbReference type="NCBI Taxonomy" id="3140240"/>
    <lineage>
        <taxon>Bacteria</taxon>
        <taxon>Bacillati</taxon>
        <taxon>Actinomycetota</taxon>
        <taxon>Actinomycetes</taxon>
        <taxon>Micromonosporales</taxon>
        <taxon>Micromonosporaceae</taxon>
        <taxon>Polymorphospora</taxon>
    </lineage>
</organism>
<keyword evidence="3" id="KW-1185">Reference proteome</keyword>
<dbReference type="EMBL" id="JBCGDC010000205">
    <property type="protein sequence ID" value="MFB6398154.1"/>
    <property type="molecule type" value="Genomic_DNA"/>
</dbReference>
<comment type="caution">
    <text evidence="2">The sequence shown here is derived from an EMBL/GenBank/DDBJ whole genome shotgun (WGS) entry which is preliminary data.</text>
</comment>
<evidence type="ECO:0000313" key="3">
    <source>
        <dbReference type="Proteomes" id="UP001582793"/>
    </source>
</evidence>
<feature type="compositionally biased region" description="Low complexity" evidence="1">
    <location>
        <begin position="41"/>
        <end position="56"/>
    </location>
</feature>
<protein>
    <submittedName>
        <fullName evidence="2">Uncharacterized protein</fullName>
    </submittedName>
</protein>
<feature type="non-terminal residue" evidence="2">
    <location>
        <position position="67"/>
    </location>
</feature>
<gene>
    <name evidence="2" type="ORF">AAFH96_34525</name>
</gene>
<proteinExistence type="predicted"/>
<feature type="region of interest" description="Disordered" evidence="1">
    <location>
        <begin position="1"/>
        <end position="67"/>
    </location>
</feature>
<sequence>MTDHPYTGSGWLSPRGSGPSDEPTVPLRTGAATPPPGTGPSGARPPAARASDAGDPAADEPTVPLRP</sequence>
<evidence type="ECO:0000256" key="1">
    <source>
        <dbReference type="SAM" id="MobiDB-lite"/>
    </source>
</evidence>